<evidence type="ECO:0000256" key="19">
    <source>
        <dbReference type="ARBA" id="ARBA00051303"/>
    </source>
</evidence>
<feature type="binding site" evidence="21">
    <location>
        <position position="1751"/>
    </location>
    <ligand>
        <name>ATP</name>
        <dbReference type="ChEBI" id="CHEBI:30616"/>
    </ligand>
</feature>
<feature type="binding site" evidence="22">
    <location>
        <position position="1987"/>
    </location>
    <ligand>
        <name>Mg(2+)</name>
        <dbReference type="ChEBI" id="CHEBI:18420"/>
    </ligand>
</feature>
<dbReference type="Pfam" id="PF00122">
    <property type="entry name" value="E1-E2_ATPase"/>
    <property type="match status" value="1"/>
</dbReference>
<keyword evidence="11" id="KW-0521">NADP</keyword>
<dbReference type="GO" id="GO:0000287">
    <property type="term" value="F:magnesium ion binding"/>
    <property type="evidence" value="ECO:0007669"/>
    <property type="project" value="InterPro"/>
</dbReference>
<dbReference type="PANTHER" id="PTHR24092:SF150">
    <property type="entry name" value="PHOSPHOLIPID-TRANSPORTING ATPASE"/>
    <property type="match status" value="1"/>
</dbReference>
<dbReference type="InterPro" id="IPR032630">
    <property type="entry name" value="P_typ_ATPase_c"/>
</dbReference>
<dbReference type="SUPFAM" id="SSF81665">
    <property type="entry name" value="Calcium ATPase, transmembrane domain M"/>
    <property type="match status" value="1"/>
</dbReference>
<dbReference type="SUPFAM" id="SSF51735">
    <property type="entry name" value="NAD(P)-binding Rossmann-fold domains"/>
    <property type="match status" value="1"/>
</dbReference>
<feature type="binding site" evidence="22">
    <location>
        <position position="1595"/>
    </location>
    <ligand>
        <name>Mg(2+)</name>
        <dbReference type="ChEBI" id="CHEBI:18420"/>
    </ligand>
</feature>
<dbReference type="GO" id="GO:0016491">
    <property type="term" value="F:oxidoreductase activity"/>
    <property type="evidence" value="ECO:0007669"/>
    <property type="project" value="UniProtKB-KW"/>
</dbReference>
<feature type="binding site" evidence="21">
    <location>
        <position position="1864"/>
    </location>
    <ligand>
        <name>ATP</name>
        <dbReference type="ChEBI" id="CHEBI:30616"/>
    </ligand>
</feature>
<dbReference type="GO" id="GO:0090556">
    <property type="term" value="F:phosphatidylserine floppase activity"/>
    <property type="evidence" value="ECO:0007669"/>
    <property type="project" value="RHEA"/>
</dbReference>
<feature type="transmembrane region" description="Helical" evidence="24">
    <location>
        <begin position="1524"/>
        <end position="1545"/>
    </location>
</feature>
<dbReference type="GO" id="GO:0005524">
    <property type="term" value="F:ATP binding"/>
    <property type="evidence" value="ECO:0007669"/>
    <property type="project" value="UniProtKB-KW"/>
</dbReference>
<evidence type="ECO:0000256" key="6">
    <source>
        <dbReference type="ARBA" id="ARBA00022692"/>
    </source>
</evidence>
<feature type="region of interest" description="Disordered" evidence="23">
    <location>
        <begin position="1012"/>
        <end position="1057"/>
    </location>
</feature>
<evidence type="ECO:0000256" key="16">
    <source>
        <dbReference type="ARBA" id="ARBA00023136"/>
    </source>
</evidence>
<dbReference type="InterPro" id="IPR018303">
    <property type="entry name" value="ATPase_P-typ_P_site"/>
</dbReference>
<dbReference type="Pfam" id="PF00106">
    <property type="entry name" value="adh_short"/>
    <property type="match status" value="1"/>
</dbReference>
<dbReference type="Gene3D" id="3.40.50.1000">
    <property type="entry name" value="HAD superfamily/HAD-like"/>
    <property type="match status" value="1"/>
</dbReference>
<feature type="binding site" evidence="21">
    <location>
        <position position="1986"/>
    </location>
    <ligand>
        <name>ATP</name>
        <dbReference type="ChEBI" id="CHEBI:30616"/>
    </ligand>
</feature>
<name>A0A0C9LS06_9FUNG</name>
<gene>
    <name evidence="26" type="ORF">MAM1_0022c01909</name>
</gene>
<feature type="compositionally biased region" description="Low complexity" evidence="23">
    <location>
        <begin position="1074"/>
        <end position="1092"/>
    </location>
</feature>
<feature type="region of interest" description="Disordered" evidence="23">
    <location>
        <begin position="1070"/>
        <end position="1102"/>
    </location>
</feature>
<dbReference type="InterPro" id="IPR059000">
    <property type="entry name" value="ATPase_P-type_domA"/>
</dbReference>
<feature type="binding site" evidence="21">
    <location>
        <position position="1963"/>
    </location>
    <ligand>
        <name>ATP</name>
        <dbReference type="ChEBI" id="CHEBI:30616"/>
    </ligand>
</feature>
<dbReference type="FunFam" id="3.40.50.720:FF:000173">
    <property type="entry name" value="3-oxoacyl-[acyl-carrier protein] reductase"/>
    <property type="match status" value="1"/>
</dbReference>
<dbReference type="InterPro" id="IPR032631">
    <property type="entry name" value="P-type_ATPase_N"/>
</dbReference>
<evidence type="ECO:0000256" key="3">
    <source>
        <dbReference type="ARBA" id="ARBA00006484"/>
    </source>
</evidence>
<accession>A0A0C9LS06</accession>
<feature type="transmembrane region" description="Helical" evidence="24">
    <location>
        <begin position="2158"/>
        <end position="2176"/>
    </location>
</feature>
<keyword evidence="14" id="KW-0560">Oxidoreductase</keyword>
<feature type="binding site" evidence="21">
    <location>
        <position position="1957"/>
    </location>
    <ligand>
        <name>ATP</name>
        <dbReference type="ChEBI" id="CHEBI:30616"/>
    </ligand>
</feature>
<dbReference type="STRING" id="91626.A0A0C9LS06"/>
<evidence type="ECO:0000313" key="27">
    <source>
        <dbReference type="Proteomes" id="UP000053815"/>
    </source>
</evidence>
<dbReference type="PRINTS" id="PR00081">
    <property type="entry name" value="GDHRDH"/>
</dbReference>
<comment type="cofactor">
    <cofactor evidence="1 22">
        <name>Mg(2+)</name>
        <dbReference type="ChEBI" id="CHEBI:18420"/>
    </cofactor>
</comment>
<dbReference type="Pfam" id="PF16212">
    <property type="entry name" value="PhoLip_ATPase_C"/>
    <property type="match status" value="1"/>
</dbReference>
<keyword evidence="7 22" id="KW-0479">Metal-binding</keyword>
<dbReference type="InterPro" id="IPR023299">
    <property type="entry name" value="ATPase_P-typ_cyto_dom_N"/>
</dbReference>
<feature type="transmembrane region" description="Helical" evidence="24">
    <location>
        <begin position="2123"/>
        <end position="2146"/>
    </location>
</feature>
<evidence type="ECO:0000256" key="21">
    <source>
        <dbReference type="PIRSR" id="PIRSR606539-2"/>
    </source>
</evidence>
<evidence type="ECO:0000313" key="26">
    <source>
        <dbReference type="EMBL" id="GAN02465.1"/>
    </source>
</evidence>
<comment type="catalytic activity">
    <reaction evidence="18">
        <text>a 1,2-diacyl-sn-glycero-3-phosphoethanolamine(out) + ATP + H2O = a 1,2-diacyl-sn-glycero-3-phosphoethanolamine(in) + ADP + phosphate + H(+)</text>
        <dbReference type="Rhea" id="RHEA:66132"/>
        <dbReference type="ChEBI" id="CHEBI:15377"/>
        <dbReference type="ChEBI" id="CHEBI:15378"/>
        <dbReference type="ChEBI" id="CHEBI:30616"/>
        <dbReference type="ChEBI" id="CHEBI:43474"/>
        <dbReference type="ChEBI" id="CHEBI:64612"/>
        <dbReference type="ChEBI" id="CHEBI:456216"/>
    </reaction>
    <physiologicalReaction direction="left-to-right" evidence="18">
        <dbReference type="Rhea" id="RHEA:66133"/>
    </physiologicalReaction>
</comment>
<keyword evidence="10 22" id="KW-0460">Magnesium</keyword>
<feature type="compositionally biased region" description="Low complexity" evidence="23">
    <location>
        <begin position="61"/>
        <end position="77"/>
    </location>
</feature>
<dbReference type="SUPFAM" id="SSF81660">
    <property type="entry name" value="Metal cation-transporting ATPase, ATP-binding domain N"/>
    <property type="match status" value="1"/>
</dbReference>
<dbReference type="NCBIfam" id="TIGR01652">
    <property type="entry name" value="ATPase-Plipid"/>
    <property type="match status" value="1"/>
</dbReference>
<feature type="binding site" evidence="21">
    <location>
        <position position="1593"/>
    </location>
    <ligand>
        <name>ATP</name>
        <dbReference type="ChEBI" id="CHEBI:30616"/>
    </ligand>
</feature>
<evidence type="ECO:0000256" key="17">
    <source>
        <dbReference type="ARBA" id="ARBA00034036"/>
    </source>
</evidence>
<keyword evidence="8 21" id="KW-0547">Nucleotide-binding</keyword>
<comment type="subcellular location">
    <subcellularLocation>
        <location evidence="2">Golgi apparatus</location>
        <location evidence="2">trans-Golgi network membrane</location>
        <topology evidence="2">Multi-pass membrane protein</topology>
    </subcellularLocation>
</comment>
<dbReference type="SFLD" id="SFLDG00002">
    <property type="entry name" value="C1.7:_P-type_atpase_like"/>
    <property type="match status" value="1"/>
</dbReference>
<dbReference type="InterPro" id="IPR036412">
    <property type="entry name" value="HAD-like_sf"/>
</dbReference>
<evidence type="ECO:0000256" key="24">
    <source>
        <dbReference type="SAM" id="Phobius"/>
    </source>
</evidence>
<dbReference type="GO" id="GO:0032456">
    <property type="term" value="P:endocytic recycling"/>
    <property type="evidence" value="ECO:0007669"/>
    <property type="project" value="TreeGrafter"/>
</dbReference>
<evidence type="ECO:0000259" key="25">
    <source>
        <dbReference type="SMART" id="SM00822"/>
    </source>
</evidence>
<dbReference type="Proteomes" id="UP000053815">
    <property type="component" value="Unassembled WGS sequence"/>
</dbReference>
<evidence type="ECO:0000256" key="2">
    <source>
        <dbReference type="ARBA" id="ARBA00004166"/>
    </source>
</evidence>
<keyword evidence="9 21" id="KW-0067">ATP-binding</keyword>
<evidence type="ECO:0000256" key="11">
    <source>
        <dbReference type="ARBA" id="ARBA00022857"/>
    </source>
</evidence>
<evidence type="ECO:0000256" key="5">
    <source>
        <dbReference type="ARBA" id="ARBA00012189"/>
    </source>
</evidence>
<evidence type="ECO:0000256" key="14">
    <source>
        <dbReference type="ARBA" id="ARBA00023002"/>
    </source>
</evidence>
<feature type="compositionally biased region" description="Polar residues" evidence="23">
    <location>
        <begin position="1093"/>
        <end position="1102"/>
    </location>
</feature>
<evidence type="ECO:0000256" key="1">
    <source>
        <dbReference type="ARBA" id="ARBA00001946"/>
    </source>
</evidence>
<dbReference type="InterPro" id="IPR002347">
    <property type="entry name" value="SDR_fam"/>
</dbReference>
<dbReference type="SFLD" id="SFLDF00027">
    <property type="entry name" value="p-type_atpase"/>
    <property type="match status" value="1"/>
</dbReference>
<evidence type="ECO:0000256" key="20">
    <source>
        <dbReference type="PIRSR" id="PIRSR606539-1"/>
    </source>
</evidence>
<feature type="domain" description="Ketoreductase" evidence="25">
    <location>
        <begin position="766"/>
        <end position="944"/>
    </location>
</feature>
<feature type="transmembrane region" description="Helical" evidence="24">
    <location>
        <begin position="1481"/>
        <end position="1504"/>
    </location>
</feature>
<feature type="region of interest" description="Disordered" evidence="23">
    <location>
        <begin position="61"/>
        <end position="99"/>
    </location>
</feature>
<keyword evidence="12" id="KW-1278">Translocase</keyword>
<dbReference type="SUPFAM" id="SSF56784">
    <property type="entry name" value="HAD-like"/>
    <property type="match status" value="1"/>
</dbReference>
<dbReference type="FunFam" id="3.40.50.1000:FF:000010">
    <property type="entry name" value="Phospholipid-transporting ATPase"/>
    <property type="match status" value="1"/>
</dbReference>
<evidence type="ECO:0000256" key="7">
    <source>
        <dbReference type="ARBA" id="ARBA00022723"/>
    </source>
</evidence>
<evidence type="ECO:0000256" key="13">
    <source>
        <dbReference type="ARBA" id="ARBA00022989"/>
    </source>
</evidence>
<dbReference type="InterPro" id="IPR023298">
    <property type="entry name" value="ATPase_P-typ_TM_dom_sf"/>
</dbReference>
<dbReference type="Gene3D" id="2.70.150.10">
    <property type="entry name" value="Calcium-transporting ATPase, cytoplasmic transduction domain A"/>
    <property type="match status" value="1"/>
</dbReference>
<dbReference type="InterPro" id="IPR023214">
    <property type="entry name" value="HAD_sf"/>
</dbReference>
<organism evidence="26">
    <name type="scientific">Mucor ambiguus</name>
    <dbReference type="NCBI Taxonomy" id="91626"/>
    <lineage>
        <taxon>Eukaryota</taxon>
        <taxon>Fungi</taxon>
        <taxon>Fungi incertae sedis</taxon>
        <taxon>Mucoromycota</taxon>
        <taxon>Mucoromycotina</taxon>
        <taxon>Mucoromycetes</taxon>
        <taxon>Mucorales</taxon>
        <taxon>Mucorineae</taxon>
        <taxon>Mucoraceae</taxon>
        <taxon>Mucor</taxon>
    </lineage>
</organism>
<evidence type="ECO:0000256" key="4">
    <source>
        <dbReference type="ARBA" id="ARBA00008109"/>
    </source>
</evidence>
<dbReference type="PROSITE" id="PS00061">
    <property type="entry name" value="ADH_SHORT"/>
    <property type="match status" value="1"/>
</dbReference>
<dbReference type="InterPro" id="IPR020904">
    <property type="entry name" value="Sc_DH/Rdtase_CS"/>
</dbReference>
<comment type="catalytic activity">
    <reaction evidence="17">
        <text>ATP + H2O + phospholipidSide 1 = ADP + phosphate + phospholipidSide 2.</text>
        <dbReference type="EC" id="7.6.2.1"/>
    </reaction>
</comment>
<dbReference type="PANTHER" id="PTHR24092">
    <property type="entry name" value="PROBABLE PHOSPHOLIPID-TRANSPORTING ATPASE"/>
    <property type="match status" value="1"/>
</dbReference>
<feature type="binding site" evidence="21">
    <location>
        <position position="1784"/>
    </location>
    <ligand>
        <name>ATP</name>
        <dbReference type="ChEBI" id="CHEBI:30616"/>
    </ligand>
</feature>
<evidence type="ECO:0000256" key="22">
    <source>
        <dbReference type="PIRSR" id="PIRSR606539-3"/>
    </source>
</evidence>
<dbReference type="SUPFAM" id="SSF81653">
    <property type="entry name" value="Calcium ATPase, transduction domain A"/>
    <property type="match status" value="1"/>
</dbReference>
<dbReference type="Gene3D" id="3.40.50.720">
    <property type="entry name" value="NAD(P)-binding Rossmann-like Domain"/>
    <property type="match status" value="1"/>
</dbReference>
<dbReference type="InterPro" id="IPR036291">
    <property type="entry name" value="NAD(P)-bd_dom_sf"/>
</dbReference>
<feature type="binding site" evidence="22">
    <location>
        <position position="1593"/>
    </location>
    <ligand>
        <name>Mg(2+)</name>
        <dbReference type="ChEBI" id="CHEBI:18420"/>
    </ligand>
</feature>
<comment type="catalytic activity">
    <reaction evidence="19">
        <text>a 1,2-diacyl-sn-glycero-3-phospho-L-serine(out) + ATP + H2O = a 1,2-diacyl-sn-glycero-3-phospho-L-serine(in) + ADP + phosphate + H(+)</text>
        <dbReference type="Rhea" id="RHEA:38567"/>
        <dbReference type="ChEBI" id="CHEBI:15377"/>
        <dbReference type="ChEBI" id="CHEBI:15378"/>
        <dbReference type="ChEBI" id="CHEBI:30616"/>
        <dbReference type="ChEBI" id="CHEBI:43474"/>
        <dbReference type="ChEBI" id="CHEBI:57262"/>
        <dbReference type="ChEBI" id="CHEBI:456216"/>
    </reaction>
    <physiologicalReaction direction="left-to-right" evidence="19">
        <dbReference type="Rhea" id="RHEA:38568"/>
    </physiologicalReaction>
</comment>
<feature type="binding site" evidence="22">
    <location>
        <position position="1983"/>
    </location>
    <ligand>
        <name>Mg(2+)</name>
        <dbReference type="ChEBI" id="CHEBI:18420"/>
    </ligand>
</feature>
<feature type="transmembrane region" description="Helical" evidence="24">
    <location>
        <begin position="1444"/>
        <end position="1461"/>
    </location>
</feature>
<evidence type="ECO:0000256" key="9">
    <source>
        <dbReference type="ARBA" id="ARBA00022840"/>
    </source>
</evidence>
<dbReference type="FunFam" id="3.40.1110.10:FF:000126">
    <property type="entry name" value="Phospholipid-transporting ATPase"/>
    <property type="match status" value="1"/>
</dbReference>
<dbReference type="OrthoDB" id="377733at2759"/>
<evidence type="ECO:0000256" key="15">
    <source>
        <dbReference type="ARBA" id="ARBA00023034"/>
    </source>
</evidence>
<feature type="active site" description="4-aspartylphosphate intermediate" evidence="20">
    <location>
        <position position="1593"/>
    </location>
</feature>
<keyword evidence="27" id="KW-1185">Reference proteome</keyword>
<evidence type="ECO:0000256" key="10">
    <source>
        <dbReference type="ARBA" id="ARBA00022842"/>
    </source>
</evidence>
<dbReference type="CDD" id="cd02073">
    <property type="entry name" value="P-type_ATPase_APLT_Dnf-like"/>
    <property type="match status" value="1"/>
</dbReference>
<dbReference type="SFLD" id="SFLDS00003">
    <property type="entry name" value="Haloacid_Dehalogenase"/>
    <property type="match status" value="1"/>
</dbReference>
<evidence type="ECO:0000256" key="18">
    <source>
        <dbReference type="ARBA" id="ARBA00049128"/>
    </source>
</evidence>
<reference evidence="26" key="1">
    <citation type="submission" date="2014-09" db="EMBL/GenBank/DDBJ databases">
        <title>Draft genome sequence of an oleaginous Mucoromycotina fungus Mucor ambiguus NBRC6742.</title>
        <authorList>
            <person name="Takeda I."/>
            <person name="Yamane N."/>
            <person name="Morita T."/>
            <person name="Tamano K."/>
            <person name="Machida M."/>
            <person name="Baker S."/>
            <person name="Koike H."/>
        </authorList>
    </citation>
    <scope>NUCLEOTIDE SEQUENCE</scope>
    <source>
        <strain evidence="26">NBRC 6742</strain>
    </source>
</reference>
<feature type="compositionally biased region" description="Acidic residues" evidence="23">
    <location>
        <begin position="85"/>
        <end position="95"/>
    </location>
</feature>
<sequence length="2330" mass="262624">MNVQGDRIPKVIPIDLTDDELGEDEEDDRFIKYSAAAVAAADRRNSHIMQRIVGVVNQLSFSSRSGSPSASSMGSNSDDNPLFESDQEQEDEDMEVQQQQVEHPVTVIGEPMAVVMSPLPSPHGTPDNSHQRAEAIQLDTTVEAAGSPVQVNAYIEKLLETCVSLIKTTKESRANKDADVWAIKHGCAFYMSNRFHCYYRQGQGCKASFDTNDQLAAHLGSVHNVSRDTIARSIQQITLDKKLAHWVIAAKLPMYIITGGQFNLFLGALHGDNDGDKRGGYSVSQSRLEKVIRAEHEIISSKLSKRLKTMKHISVAVSLWERPGHPSILLFSVFFLDQEWNKKTYVISAEPLEGHNSRSAILQRMGIVFMDLDIIDKIYSITCQGIRQLNSSTLFTFIQKINGARRMNLTQGRIYTIMLDQVVMEMRIELLSSLRFDCEPLKMVINEMQSCKCNIFLKEMQPYSIKLMQAHLDNKKSHHMGCRMKLCGICESDDECLAQIIKMDHELAFVYDWLYEAADKNTTIANKAYVICSELGKSIKALAELKSSRRLVTKTSTSKNYEIAEAVKKADYMKRPLESMHRLLSAYRTQIENGRGHVEAFVYDSYAYNDAYFRSQSKTPPLLKQLKDINLLLEDIAEQDLKCYRVNDITELLKINTEEKQQFEDPDVATSSSCNIINGKRHQPQIRNILSEQAVGGQINFWRQESDEQLSVLMEHTKKSFAIPTTTQECINSVDQFKQVYLQLANQEHDVNVDFAALESMSFAQKTAIITGATRGIGLNIAQAFAKQGARTILIGRDSDRVKHVEEIFRSTYSDQEHQGIVLDVSNKDAIDQQTLKGQQIDYLINAAGISRDSLLIQLKDQDLQDIINTNLLGTMRMSQHVTKAMMRKRKGGCIINISSVVGIHGNVGQCAYSASKAGIVGFTKSLAKEVGPAKIRVNAIAPGFIDTDMTADIADKDKILKLIPLGKFGNVQDVSLAALFIAQSEYIHGQVYNNKQGESFNANNPFGDHLVEDSPWIDQPTSPVVGHSPYNPFADNTQQPQQHTTDSTQHYSPSDLIDSTTDLIDLQQTNLTSSSSRPVSSSHSQQQPSFPNFTQLTDPSQVSTPHFAYEKAGKQRDIFEDPKIEDEDMYSQPPPPPTTLAATSSSSNDRTMILASDGPGESTSPYARANMQLPKKSKRTRRPLRQVMKDAFASMTGRTHSVSGIPGENGARIIHINNAQLNNEQKFLHNGVTTGKYSVLSFLPRFLYEEFSKYANLFFLFVSCIQQIPDISPTSRWTTLVPLVIVLFITAVKEVVEDWGVHRSDTELNSKKCKVLEGTQFVEKKWKNIKVGDVLRVESGDNFPADLILISSSEPEGLCYIETSNLDGEVNLKIKQALPQTATILNPTDMSRLQGVIKSEQPNNRLYNYDGAISLTAYGSNHRDVPLDPSQILLRGAQLRNTHWIYGIVVFTGHETKLMLNSSKKPSKVSNVTRITNRNIMYLFWILVAMSIAGAIGGLLFTMYKGEQADYLPIHTWSRGQEFGYDILTFLILFNSFIPISLMVTMEVVKFILSYLIESDLDIYYEKTDTPATARSSSLIEELGQVKFIFSDKTGTLTCNEMQFRQVSIGGLFYADQVDPDKAAREGSDDPTMQHNFNQLQEHLNTHTTANVINEFLTLLAVCHTVIPERQEDSDEIIYQASSPDEGALVKGAATLGYKFHTRRPNSITCTIRGQEQEFQVLNICEFNSTRKRMSAIVRGPDNRIKLYCKGADTVILERLAPDNPFVEPTLIQLEECASEGLRTLCIAMREISEDEYARWSQIQEAAATTLVNRAEELDKAAEIIEKDMFLLGATAIEDRLQDGVPDTIHTLQEAGIKVWVLTGDRQETAINIGYSCKLLNEDMSLIVCNEDNHWETKSFLERKLRDINEVIMRGEDMEPLALIIDGKALTFALEKDIEKVFFDLSVLCKAVVCCRVSPLQKALVVKCVKKFDTSILLAIGDGANDVSMIQAAHVGVGISGVEGLQAARSADFAISQFRFLKKLLLVHGAWAYQRMSKMIFYYFYKNVALYLTQFWYAFYNGFSGSTLYESWTMSCFNVIFTFLPPLVIGIFDQIVSSRMLDKYPQMYMLGQKNVFFNQKKFWGWIANATYHSVVLFFLGVGAFRTEGVFKNGLLSGQWWAGAAVFTGVLGCILWKGVLIIDFWTTYTVISMIASMAVWFLYLIIVAYIGPAISVNVLPEYYGMVPMLWGNVNFWLFLLIVPFICNLRDFVWKYGQRVFWPMPYHHVQEIQYYNLPDYRPRMDRFRQAVNKVRRIQRLKRNRGYAFSQNETDQTKIIRAYDTTVQKPSG</sequence>
<feature type="binding site" evidence="21">
    <location>
        <position position="1866"/>
    </location>
    <ligand>
        <name>ATP</name>
        <dbReference type="ChEBI" id="CHEBI:30616"/>
    </ligand>
</feature>
<dbReference type="GO" id="GO:0045332">
    <property type="term" value="P:phospholipid translocation"/>
    <property type="evidence" value="ECO:0007669"/>
    <property type="project" value="TreeGrafter"/>
</dbReference>
<dbReference type="InterPro" id="IPR008250">
    <property type="entry name" value="ATPase_P-typ_transduc_dom_A_sf"/>
</dbReference>
<dbReference type="InterPro" id="IPR044492">
    <property type="entry name" value="P_typ_ATPase_HD_dom"/>
</dbReference>
<dbReference type="EMBL" id="DF836311">
    <property type="protein sequence ID" value="GAN02465.1"/>
    <property type="molecule type" value="Genomic_DNA"/>
</dbReference>
<comment type="similarity">
    <text evidence="4">Belongs to the cation transport ATPase (P-type) (TC 3.A.3) family. Type IV subfamily.</text>
</comment>
<dbReference type="InterPro" id="IPR001757">
    <property type="entry name" value="P_typ_ATPase"/>
</dbReference>
<feature type="compositionally biased region" description="Polar residues" evidence="23">
    <location>
        <begin position="1035"/>
        <end position="1053"/>
    </location>
</feature>
<feature type="transmembrane region" description="Helical" evidence="24">
    <location>
        <begin position="2041"/>
        <end position="2060"/>
    </location>
</feature>
<dbReference type="GO" id="GO:0006892">
    <property type="term" value="P:post-Golgi vesicle-mediated transport"/>
    <property type="evidence" value="ECO:0007669"/>
    <property type="project" value="TreeGrafter"/>
</dbReference>
<feature type="binding site" evidence="21">
    <location>
        <position position="1687"/>
    </location>
    <ligand>
        <name>ATP</name>
        <dbReference type="ChEBI" id="CHEBI:30616"/>
    </ligand>
</feature>
<dbReference type="InterPro" id="IPR057326">
    <property type="entry name" value="KR_dom"/>
</dbReference>
<dbReference type="GO" id="GO:0016887">
    <property type="term" value="F:ATP hydrolysis activity"/>
    <property type="evidence" value="ECO:0007669"/>
    <property type="project" value="InterPro"/>
</dbReference>
<dbReference type="NCBIfam" id="TIGR01494">
    <property type="entry name" value="ATPase_P-type"/>
    <property type="match status" value="2"/>
</dbReference>
<evidence type="ECO:0000256" key="12">
    <source>
        <dbReference type="ARBA" id="ARBA00022967"/>
    </source>
</evidence>
<feature type="transmembrane region" description="Helical" evidence="24">
    <location>
        <begin position="2080"/>
        <end position="2102"/>
    </location>
</feature>
<comment type="similarity">
    <text evidence="3">Belongs to the short-chain dehydrogenases/reductases (SDR) family.</text>
</comment>
<feature type="binding site" evidence="21">
    <location>
        <position position="1728"/>
    </location>
    <ligand>
        <name>ATP</name>
        <dbReference type="ChEBI" id="CHEBI:30616"/>
    </ligand>
</feature>
<dbReference type="GO" id="GO:0005886">
    <property type="term" value="C:plasma membrane"/>
    <property type="evidence" value="ECO:0007669"/>
    <property type="project" value="TreeGrafter"/>
</dbReference>
<proteinExistence type="inferred from homology"/>
<keyword evidence="13 24" id="KW-1133">Transmembrane helix</keyword>
<dbReference type="PROSITE" id="PS00154">
    <property type="entry name" value="ATPASE_E1_E2"/>
    <property type="match status" value="1"/>
</dbReference>
<keyword evidence="6 24" id="KW-0812">Transmembrane</keyword>
<dbReference type="Pfam" id="PF13246">
    <property type="entry name" value="Cation_ATPase"/>
    <property type="match status" value="1"/>
</dbReference>
<feature type="transmembrane region" description="Helical" evidence="24">
    <location>
        <begin position="2188"/>
        <end position="2210"/>
    </location>
</feature>
<feature type="region of interest" description="Disordered" evidence="23">
    <location>
        <begin position="1127"/>
        <end position="1168"/>
    </location>
</feature>
<feature type="binding site" evidence="21">
    <location>
        <position position="1865"/>
    </location>
    <ligand>
        <name>ATP</name>
        <dbReference type="ChEBI" id="CHEBI:30616"/>
    </ligand>
</feature>
<dbReference type="FunFam" id="2.70.150.10:FF:000026">
    <property type="entry name" value="Phospholipid-transporting ATPase"/>
    <property type="match status" value="1"/>
</dbReference>
<dbReference type="EC" id="7.6.2.1" evidence="5"/>
<dbReference type="Pfam" id="PF16209">
    <property type="entry name" value="PhoLip_ATPase_N"/>
    <property type="match status" value="1"/>
</dbReference>
<dbReference type="GO" id="GO:0005802">
    <property type="term" value="C:trans-Golgi network"/>
    <property type="evidence" value="ECO:0007669"/>
    <property type="project" value="TreeGrafter"/>
</dbReference>
<feature type="transmembrane region" description="Helical" evidence="24">
    <location>
        <begin position="2230"/>
        <end position="2248"/>
    </location>
</feature>
<evidence type="ECO:0000256" key="8">
    <source>
        <dbReference type="ARBA" id="ARBA00022741"/>
    </source>
</evidence>
<dbReference type="PRINTS" id="PR00080">
    <property type="entry name" value="SDRFAMILY"/>
</dbReference>
<protein>
    <recommendedName>
        <fullName evidence="5">P-type phospholipid transporter</fullName>
        <ecNumber evidence="5">7.6.2.1</ecNumber>
    </recommendedName>
</protein>
<feature type="binding site" evidence="21">
    <location>
        <position position="1594"/>
    </location>
    <ligand>
        <name>ATP</name>
        <dbReference type="ChEBI" id="CHEBI:30616"/>
    </ligand>
</feature>
<dbReference type="SMART" id="SM00822">
    <property type="entry name" value="PKS_KR"/>
    <property type="match status" value="1"/>
</dbReference>
<dbReference type="InterPro" id="IPR006539">
    <property type="entry name" value="P-type_ATPase_IV"/>
</dbReference>
<feature type="binding site" evidence="21">
    <location>
        <position position="1987"/>
    </location>
    <ligand>
        <name>ATP</name>
        <dbReference type="ChEBI" id="CHEBI:30616"/>
    </ligand>
</feature>
<dbReference type="Gene3D" id="3.40.1110.10">
    <property type="entry name" value="Calcium-transporting ATPase, cytoplasmic domain N"/>
    <property type="match status" value="1"/>
</dbReference>
<evidence type="ECO:0000256" key="23">
    <source>
        <dbReference type="SAM" id="MobiDB-lite"/>
    </source>
</evidence>
<feature type="binding site" evidence="21">
    <location>
        <position position="1595"/>
    </location>
    <ligand>
        <name>ATP</name>
        <dbReference type="ChEBI" id="CHEBI:30616"/>
    </ligand>
</feature>
<keyword evidence="16 24" id="KW-0472">Membrane</keyword>
<keyword evidence="15" id="KW-0333">Golgi apparatus</keyword>